<dbReference type="AlphaFoldDB" id="A0A443SGM4"/>
<evidence type="ECO:0000256" key="4">
    <source>
        <dbReference type="ARBA" id="ARBA00038261"/>
    </source>
</evidence>
<dbReference type="Pfam" id="PF00106">
    <property type="entry name" value="adh_short"/>
    <property type="match status" value="1"/>
</dbReference>
<dbReference type="Proteomes" id="UP000288716">
    <property type="component" value="Unassembled WGS sequence"/>
</dbReference>
<evidence type="ECO:0000256" key="3">
    <source>
        <dbReference type="ARBA" id="ARBA00023002"/>
    </source>
</evidence>
<evidence type="ECO:0000313" key="6">
    <source>
        <dbReference type="EMBL" id="RWS26670.1"/>
    </source>
</evidence>
<name>A0A443SGM4_9ACAR</name>
<dbReference type="SUPFAM" id="SSF51735">
    <property type="entry name" value="NAD(P)-binding Rossmann-fold domains"/>
    <property type="match status" value="1"/>
</dbReference>
<comment type="caution">
    <text evidence="6">The sequence shown here is derived from an EMBL/GenBank/DDBJ whole genome shotgun (WGS) entry which is preliminary data.</text>
</comment>
<sequence length="318" mass="36677">MSNFKFFFIVIELNLWVKLFTKSLKDEYGEYVVITNVVDCIGFQFAKAFAKKGHSLILIASKSEVLERVKSALEKCVKPGRKVEIIVYDETQPEHVYFVKVEKLLHEVKDKIGILLNNCSLKLKPGNKLLDYSRNDILELLYANVAYPVLITQLVIPFMIENKKGLIVNVTMPDNFRPVEHKGFPHVMREFIKFFGEVISRDCDAHNIDVQTVNPGWISNRRQGSKRFPDFLLQSPATFVDSVMPCVGRTDKSCGCLIHSILREFLNNAPKIVHETIYYAYRAVNGKYDDLNESQEIDDMMKELEENIKECDCEIHDQ</sequence>
<keyword evidence="7" id="KW-1185">Reference proteome</keyword>
<gene>
    <name evidence="6" type="ORF">B4U80_12950</name>
</gene>
<keyword evidence="2" id="KW-0752">Steroid biosynthesis</keyword>
<keyword evidence="5" id="KW-0732">Signal</keyword>
<evidence type="ECO:0000313" key="7">
    <source>
        <dbReference type="Proteomes" id="UP000288716"/>
    </source>
</evidence>
<comment type="similarity">
    <text evidence="4">Belongs to the short-chain dehydrogenases/reductases (SDR) family. 17-beta-HSD 3 subfamily.</text>
</comment>
<keyword evidence="2" id="KW-0443">Lipid metabolism</keyword>
<proteinExistence type="inferred from homology"/>
<dbReference type="InterPro" id="IPR036291">
    <property type="entry name" value="NAD(P)-bd_dom_sf"/>
</dbReference>
<evidence type="ECO:0000256" key="2">
    <source>
        <dbReference type="ARBA" id="ARBA00022955"/>
    </source>
</evidence>
<dbReference type="VEuPathDB" id="VectorBase:LDEU005370"/>
<dbReference type="GO" id="GO:0005783">
    <property type="term" value="C:endoplasmic reticulum"/>
    <property type="evidence" value="ECO:0007669"/>
    <property type="project" value="TreeGrafter"/>
</dbReference>
<keyword evidence="2" id="KW-0444">Lipid biosynthesis</keyword>
<dbReference type="OrthoDB" id="5545019at2759"/>
<evidence type="ECO:0000256" key="5">
    <source>
        <dbReference type="SAM" id="SignalP"/>
    </source>
</evidence>
<evidence type="ECO:0000256" key="1">
    <source>
        <dbReference type="ARBA" id="ARBA00022857"/>
    </source>
</evidence>
<feature type="signal peptide" evidence="5">
    <location>
        <begin position="1"/>
        <end position="21"/>
    </location>
</feature>
<keyword evidence="1" id="KW-0521">NADP</keyword>
<accession>A0A443SGM4</accession>
<dbReference type="EMBL" id="NCKV01002569">
    <property type="protein sequence ID" value="RWS26670.1"/>
    <property type="molecule type" value="Genomic_DNA"/>
</dbReference>
<reference evidence="6 7" key="1">
    <citation type="journal article" date="2018" name="Gigascience">
        <title>Genomes of trombidid mites reveal novel predicted allergens and laterally-transferred genes associated with secondary metabolism.</title>
        <authorList>
            <person name="Dong X."/>
            <person name="Chaisiri K."/>
            <person name="Xia D."/>
            <person name="Armstrong S.D."/>
            <person name="Fang Y."/>
            <person name="Donnelly M.J."/>
            <person name="Kadowaki T."/>
            <person name="McGarry J.W."/>
            <person name="Darby A.C."/>
            <person name="Makepeace B.L."/>
        </authorList>
    </citation>
    <scope>NUCLEOTIDE SEQUENCE [LARGE SCALE GENOMIC DNA]</scope>
    <source>
        <strain evidence="6">UoL-UT</strain>
    </source>
</reference>
<dbReference type="GO" id="GO:0030497">
    <property type="term" value="P:fatty acid elongation"/>
    <property type="evidence" value="ECO:0007669"/>
    <property type="project" value="TreeGrafter"/>
</dbReference>
<dbReference type="PANTHER" id="PTHR43086:SF2">
    <property type="entry name" value="HYDROXYSTEROID DEHYDROGENASE-LIKE PROTEIN 1"/>
    <property type="match status" value="1"/>
</dbReference>
<dbReference type="PANTHER" id="PTHR43086">
    <property type="entry name" value="VERY-LONG-CHAIN 3-OXOOACYL-COA REDUCTASE"/>
    <property type="match status" value="1"/>
</dbReference>
<dbReference type="STRING" id="299467.A0A443SGM4"/>
<keyword evidence="3" id="KW-0560">Oxidoreductase</keyword>
<dbReference type="InterPro" id="IPR002347">
    <property type="entry name" value="SDR_fam"/>
</dbReference>
<dbReference type="Gene3D" id="3.40.50.720">
    <property type="entry name" value="NAD(P)-binding Rossmann-like Domain"/>
    <property type="match status" value="1"/>
</dbReference>
<protein>
    <submittedName>
        <fullName evidence="6">Hydroxysteroid dehydrogenase-like protein 3</fullName>
    </submittedName>
</protein>
<feature type="chain" id="PRO_5019450316" evidence="5">
    <location>
        <begin position="22"/>
        <end position="318"/>
    </location>
</feature>
<dbReference type="GO" id="GO:0006694">
    <property type="term" value="P:steroid biosynthetic process"/>
    <property type="evidence" value="ECO:0007669"/>
    <property type="project" value="UniProtKB-KW"/>
</dbReference>
<dbReference type="GO" id="GO:0016491">
    <property type="term" value="F:oxidoreductase activity"/>
    <property type="evidence" value="ECO:0007669"/>
    <property type="project" value="UniProtKB-KW"/>
</dbReference>
<organism evidence="6 7">
    <name type="scientific">Leptotrombidium deliense</name>
    <dbReference type="NCBI Taxonomy" id="299467"/>
    <lineage>
        <taxon>Eukaryota</taxon>
        <taxon>Metazoa</taxon>
        <taxon>Ecdysozoa</taxon>
        <taxon>Arthropoda</taxon>
        <taxon>Chelicerata</taxon>
        <taxon>Arachnida</taxon>
        <taxon>Acari</taxon>
        <taxon>Acariformes</taxon>
        <taxon>Trombidiformes</taxon>
        <taxon>Prostigmata</taxon>
        <taxon>Anystina</taxon>
        <taxon>Parasitengona</taxon>
        <taxon>Trombiculoidea</taxon>
        <taxon>Trombiculidae</taxon>
        <taxon>Leptotrombidium</taxon>
    </lineage>
</organism>